<evidence type="ECO:0000256" key="2">
    <source>
        <dbReference type="SAM" id="SignalP"/>
    </source>
</evidence>
<evidence type="ECO:0000313" key="3">
    <source>
        <dbReference type="EMBL" id="QDG51545.1"/>
    </source>
</evidence>
<keyword evidence="4" id="KW-1185">Reference proteome</keyword>
<feature type="chain" id="PRO_5030106489" description="DUF4168 domain-containing protein" evidence="2">
    <location>
        <begin position="29"/>
        <end position="209"/>
    </location>
</feature>
<dbReference type="Proteomes" id="UP000315995">
    <property type="component" value="Chromosome"/>
</dbReference>
<dbReference type="EMBL" id="CP041186">
    <property type="protein sequence ID" value="QDG51545.1"/>
    <property type="molecule type" value="Genomic_DNA"/>
</dbReference>
<protein>
    <recommendedName>
        <fullName evidence="5">DUF4168 domain-containing protein</fullName>
    </recommendedName>
</protein>
<sequence>MQNQTAKTWTHRLAGLLAALGLAFGAAACDSPEEEYEETHMETTEADEQVGMPVGEEPTEEEEFGLGEDQEEQQMGQMDQQQMGQMEGEQPIPQLEASDITDEQLATYAELKLRIEQQREEQRGQIGGGPPDELPELSPEETSMIQNAGMETDRFLAIQMMLGEDQQLQQRYQQVLQKIHDQPADMEQQDMQQQEEQGQPATPDQGESY</sequence>
<dbReference type="RefSeq" id="WP_141198025.1">
    <property type="nucleotide sequence ID" value="NZ_CP041186.1"/>
</dbReference>
<accession>A0A5B8Y9K9</accession>
<organism evidence="3 4">
    <name type="scientific">Persicimonas caeni</name>
    <dbReference type="NCBI Taxonomy" id="2292766"/>
    <lineage>
        <taxon>Bacteria</taxon>
        <taxon>Deltaproteobacteria</taxon>
        <taxon>Bradymonadales</taxon>
        <taxon>Bradymonadaceae</taxon>
        <taxon>Persicimonas</taxon>
    </lineage>
</organism>
<reference evidence="3 4" key="1">
    <citation type="submission" date="2019-06" db="EMBL/GenBank/DDBJ databases">
        <title>Persicimonas caeni gen. nov., sp. nov., a predatory bacterium isolated from solar saltern.</title>
        <authorList>
            <person name="Wang S."/>
        </authorList>
    </citation>
    <scope>NUCLEOTIDE SEQUENCE [LARGE SCALE GENOMIC DNA]</scope>
    <source>
        <strain evidence="3 4">YN101</strain>
    </source>
</reference>
<dbReference type="AlphaFoldDB" id="A0A4Y6PUW4"/>
<feature type="compositionally biased region" description="Acidic residues" evidence="1">
    <location>
        <begin position="57"/>
        <end position="72"/>
    </location>
</feature>
<feature type="region of interest" description="Disordered" evidence="1">
    <location>
        <begin position="116"/>
        <end position="150"/>
    </location>
</feature>
<feature type="region of interest" description="Disordered" evidence="1">
    <location>
        <begin position="31"/>
        <end position="89"/>
    </location>
</feature>
<keyword evidence="2" id="KW-0732">Signal</keyword>
<gene>
    <name evidence="3" type="ORF">FIV42_12555</name>
</gene>
<accession>A0A4Y6PUW4</accession>
<name>A0A4Y6PUW4_PERCE</name>
<feature type="region of interest" description="Disordered" evidence="1">
    <location>
        <begin position="174"/>
        <end position="209"/>
    </location>
</feature>
<feature type="compositionally biased region" description="Low complexity" evidence="1">
    <location>
        <begin position="73"/>
        <end position="89"/>
    </location>
</feature>
<evidence type="ECO:0000313" key="4">
    <source>
        <dbReference type="Proteomes" id="UP000315995"/>
    </source>
</evidence>
<feature type="signal peptide" evidence="2">
    <location>
        <begin position="1"/>
        <end position="28"/>
    </location>
</feature>
<feature type="compositionally biased region" description="Low complexity" evidence="1">
    <location>
        <begin position="185"/>
        <end position="201"/>
    </location>
</feature>
<evidence type="ECO:0008006" key="5">
    <source>
        <dbReference type="Google" id="ProtNLM"/>
    </source>
</evidence>
<evidence type="ECO:0000256" key="1">
    <source>
        <dbReference type="SAM" id="MobiDB-lite"/>
    </source>
</evidence>
<dbReference type="PROSITE" id="PS51257">
    <property type="entry name" value="PROKAR_LIPOPROTEIN"/>
    <property type="match status" value="1"/>
</dbReference>
<proteinExistence type="predicted"/>